<dbReference type="PANTHER" id="PTHR22911">
    <property type="entry name" value="ACYL-MALONYL CONDENSING ENZYME-RELATED"/>
    <property type="match status" value="1"/>
</dbReference>
<dbReference type="SUPFAM" id="SSF103481">
    <property type="entry name" value="Multidrug resistance efflux transporter EmrE"/>
    <property type="match status" value="2"/>
</dbReference>
<evidence type="ECO:0000259" key="2">
    <source>
        <dbReference type="Pfam" id="PF00892"/>
    </source>
</evidence>
<dbReference type="AlphaFoldDB" id="A0A932MQ30"/>
<dbReference type="Pfam" id="PF00892">
    <property type="entry name" value="EamA"/>
    <property type="match status" value="2"/>
</dbReference>
<feature type="transmembrane region" description="Helical" evidence="1">
    <location>
        <begin position="225"/>
        <end position="248"/>
    </location>
</feature>
<feature type="transmembrane region" description="Helical" evidence="1">
    <location>
        <begin position="254"/>
        <end position="270"/>
    </location>
</feature>
<feature type="transmembrane region" description="Helical" evidence="1">
    <location>
        <begin position="6"/>
        <end position="25"/>
    </location>
</feature>
<dbReference type="GO" id="GO:0016020">
    <property type="term" value="C:membrane"/>
    <property type="evidence" value="ECO:0007669"/>
    <property type="project" value="InterPro"/>
</dbReference>
<accession>A0A932MQ30</accession>
<dbReference type="InterPro" id="IPR037185">
    <property type="entry name" value="EmrE-like"/>
</dbReference>
<keyword evidence="1" id="KW-1133">Transmembrane helix</keyword>
<name>A0A932MQ30_UNCTE</name>
<evidence type="ECO:0000256" key="1">
    <source>
        <dbReference type="SAM" id="Phobius"/>
    </source>
</evidence>
<feature type="transmembrane region" description="Helical" evidence="1">
    <location>
        <begin position="37"/>
        <end position="59"/>
    </location>
</feature>
<protein>
    <submittedName>
        <fullName evidence="3">DMT family transporter</fullName>
    </submittedName>
</protein>
<dbReference type="Proteomes" id="UP000782312">
    <property type="component" value="Unassembled WGS sequence"/>
</dbReference>
<dbReference type="PANTHER" id="PTHR22911:SF137">
    <property type="entry name" value="SOLUTE CARRIER FAMILY 35 MEMBER G2-RELATED"/>
    <property type="match status" value="1"/>
</dbReference>
<gene>
    <name evidence="3" type="ORF">HYZ11_16640</name>
</gene>
<feature type="transmembrane region" description="Helical" evidence="1">
    <location>
        <begin position="188"/>
        <end position="205"/>
    </location>
</feature>
<dbReference type="Gene3D" id="1.10.3730.20">
    <property type="match status" value="1"/>
</dbReference>
<evidence type="ECO:0000313" key="3">
    <source>
        <dbReference type="EMBL" id="MBI3129237.1"/>
    </source>
</evidence>
<feature type="transmembrane region" description="Helical" evidence="1">
    <location>
        <begin position="71"/>
        <end position="91"/>
    </location>
</feature>
<feature type="transmembrane region" description="Helical" evidence="1">
    <location>
        <begin position="155"/>
        <end position="176"/>
    </location>
</feature>
<sequence>MTAAISLIGLAELLAILSSLTYAVAQALVRMGMRNASPFAAALVINGCTATGGLILSLWDGTLLASTFWPLFWYAMVGVIGPGIGRLFGFIGITRIGLSRSTTIASSTPIWGIAFAALVLGEAPTAGIILGTLGIVAGVVILSPTEAERERLGGWLQAGVVYPAVCSLAYALPPVFSKLAYAHQRTPYVGMAVAFSVGNLVTLAFKGLRPAEVRLSVGRPAWRWLLIAGGCSCVSSILLWNAILIGSVSTTLPLSRMAPFWVLLISYFFLGQIERITWRDVMATVLVVAGGVLITAFRI</sequence>
<comment type="caution">
    <text evidence="3">The sequence shown here is derived from an EMBL/GenBank/DDBJ whole genome shotgun (WGS) entry which is preliminary data.</text>
</comment>
<organism evidence="3 4">
    <name type="scientific">Tectimicrobiota bacterium</name>
    <dbReference type="NCBI Taxonomy" id="2528274"/>
    <lineage>
        <taxon>Bacteria</taxon>
        <taxon>Pseudomonadati</taxon>
        <taxon>Nitrospinota/Tectimicrobiota group</taxon>
        <taxon>Candidatus Tectimicrobiota</taxon>
    </lineage>
</organism>
<feature type="transmembrane region" description="Helical" evidence="1">
    <location>
        <begin position="103"/>
        <end position="120"/>
    </location>
</feature>
<feature type="domain" description="EamA" evidence="2">
    <location>
        <begin position="11"/>
        <end position="142"/>
    </location>
</feature>
<keyword evidence="1" id="KW-0472">Membrane</keyword>
<reference evidence="3" key="1">
    <citation type="submission" date="2020-07" db="EMBL/GenBank/DDBJ databases">
        <title>Huge and variable diversity of episymbiotic CPR bacteria and DPANN archaea in groundwater ecosystems.</title>
        <authorList>
            <person name="He C.Y."/>
            <person name="Keren R."/>
            <person name="Whittaker M."/>
            <person name="Farag I.F."/>
            <person name="Doudna J."/>
            <person name="Cate J.H.D."/>
            <person name="Banfield J.F."/>
        </authorList>
    </citation>
    <scope>NUCLEOTIDE SEQUENCE</scope>
    <source>
        <strain evidence="3">NC_groundwater_763_Ag_S-0.2um_68_21</strain>
    </source>
</reference>
<evidence type="ECO:0000313" key="4">
    <source>
        <dbReference type="Proteomes" id="UP000782312"/>
    </source>
</evidence>
<keyword evidence="1" id="KW-0812">Transmembrane</keyword>
<dbReference type="InterPro" id="IPR000620">
    <property type="entry name" value="EamA_dom"/>
</dbReference>
<dbReference type="EMBL" id="JACPUR010000039">
    <property type="protein sequence ID" value="MBI3129237.1"/>
    <property type="molecule type" value="Genomic_DNA"/>
</dbReference>
<feature type="domain" description="EamA" evidence="2">
    <location>
        <begin position="159"/>
        <end position="295"/>
    </location>
</feature>
<feature type="transmembrane region" description="Helical" evidence="1">
    <location>
        <begin position="277"/>
        <end position="297"/>
    </location>
</feature>
<proteinExistence type="predicted"/>